<reference evidence="2 3" key="1">
    <citation type="submission" date="2016-10" db="EMBL/GenBank/DDBJ databases">
        <authorList>
            <person name="de Groot N.N."/>
        </authorList>
    </citation>
    <scope>NUCLEOTIDE SEQUENCE [LARGE SCALE GENOMIC DNA]</scope>
    <source>
        <strain evidence="2 3">DSM 15283</strain>
    </source>
</reference>
<evidence type="ECO:0000313" key="3">
    <source>
        <dbReference type="Proteomes" id="UP000199144"/>
    </source>
</evidence>
<feature type="signal peptide" evidence="1">
    <location>
        <begin position="1"/>
        <end position="27"/>
    </location>
</feature>
<keyword evidence="1" id="KW-0732">Signal</keyword>
<dbReference type="STRING" id="254406.SAMN04488042_1011288"/>
<accession>A0A1I4K2P9</accession>
<dbReference type="Proteomes" id="UP000199144">
    <property type="component" value="Unassembled WGS sequence"/>
</dbReference>
<evidence type="ECO:0000313" key="2">
    <source>
        <dbReference type="EMBL" id="SFL73024.1"/>
    </source>
</evidence>
<proteinExistence type="predicted"/>
<organism evidence="2 3">
    <name type="scientific">Shimia aestuarii</name>
    <dbReference type="NCBI Taxonomy" id="254406"/>
    <lineage>
        <taxon>Bacteria</taxon>
        <taxon>Pseudomonadati</taxon>
        <taxon>Pseudomonadota</taxon>
        <taxon>Alphaproteobacteria</taxon>
        <taxon>Rhodobacterales</taxon>
        <taxon>Roseobacteraceae</taxon>
    </lineage>
</organism>
<keyword evidence="3" id="KW-1185">Reference proteome</keyword>
<evidence type="ECO:0008006" key="4">
    <source>
        <dbReference type="Google" id="ProtNLM"/>
    </source>
</evidence>
<evidence type="ECO:0000256" key="1">
    <source>
        <dbReference type="SAM" id="SignalP"/>
    </source>
</evidence>
<gene>
    <name evidence="2" type="ORF">SAMN04488042_1011288</name>
</gene>
<dbReference type="AlphaFoldDB" id="A0A1I4K2P9"/>
<dbReference type="EMBL" id="FOTQ01000001">
    <property type="protein sequence ID" value="SFL73024.1"/>
    <property type="molecule type" value="Genomic_DNA"/>
</dbReference>
<name>A0A1I4K2P9_9RHOB</name>
<protein>
    <recommendedName>
        <fullName evidence="4">HdeA/HdeB family protein</fullName>
    </recommendedName>
</protein>
<sequence length="127" mass="13939">MVTHMFRHRLYAATSIGLMAISGPASADEQMDEIISSAAPFMHHSCESVLTEFENDPEQVIQIVRLMAMVSLYNRQIDVVATVPESSLGSLKDEFVEELKDACDDDGGKLLAGAVDDAVKEIFEAFE</sequence>
<feature type="chain" id="PRO_5011739405" description="HdeA/HdeB family protein" evidence="1">
    <location>
        <begin position="28"/>
        <end position="127"/>
    </location>
</feature>